<dbReference type="RefSeq" id="WP_196273565.1">
    <property type="nucleotide sequence ID" value="NZ_JADQDO010000016.1"/>
</dbReference>
<protein>
    <submittedName>
        <fullName evidence="2">Uncharacterized protein</fullName>
    </submittedName>
</protein>
<proteinExistence type="predicted"/>
<evidence type="ECO:0000256" key="1">
    <source>
        <dbReference type="SAM" id="Coils"/>
    </source>
</evidence>
<accession>A0A931BXC7</accession>
<dbReference type="Proteomes" id="UP000599312">
    <property type="component" value="Unassembled WGS sequence"/>
</dbReference>
<gene>
    <name evidence="2" type="ORF">I2H38_19595</name>
</gene>
<evidence type="ECO:0000313" key="2">
    <source>
        <dbReference type="EMBL" id="MBF9235570.1"/>
    </source>
</evidence>
<evidence type="ECO:0000313" key="3">
    <source>
        <dbReference type="Proteomes" id="UP000599312"/>
    </source>
</evidence>
<sequence length="136" mass="14603">MPLLLNILRRHWPAIAAFTVMLAVVCWAYLQGKAIGTTECQARYEAQLAERDRAAAAALAAALEEAQAQARAAMETERQHLTAQAKTDAAFRVITNTVTEYIHAKPDVAACSLDADGLRIWNGAHRGAAPGAADHP</sequence>
<dbReference type="AlphaFoldDB" id="A0A931BXC7"/>
<keyword evidence="3" id="KW-1185">Reference proteome</keyword>
<reference evidence="2" key="1">
    <citation type="submission" date="2020-11" db="EMBL/GenBank/DDBJ databases">
        <authorList>
            <person name="Kim M.K."/>
        </authorList>
    </citation>
    <scope>NUCLEOTIDE SEQUENCE</scope>
    <source>
        <strain evidence="2">BT350</strain>
    </source>
</reference>
<keyword evidence="1" id="KW-0175">Coiled coil</keyword>
<organism evidence="2 3">
    <name type="scientific">Microvirga alba</name>
    <dbReference type="NCBI Taxonomy" id="2791025"/>
    <lineage>
        <taxon>Bacteria</taxon>
        <taxon>Pseudomonadati</taxon>
        <taxon>Pseudomonadota</taxon>
        <taxon>Alphaproteobacteria</taxon>
        <taxon>Hyphomicrobiales</taxon>
        <taxon>Methylobacteriaceae</taxon>
        <taxon>Microvirga</taxon>
    </lineage>
</organism>
<name>A0A931BXC7_9HYPH</name>
<dbReference type="EMBL" id="JADQDO010000016">
    <property type="protein sequence ID" value="MBF9235570.1"/>
    <property type="molecule type" value="Genomic_DNA"/>
</dbReference>
<comment type="caution">
    <text evidence="2">The sequence shown here is derived from an EMBL/GenBank/DDBJ whole genome shotgun (WGS) entry which is preliminary data.</text>
</comment>
<feature type="coiled-coil region" evidence="1">
    <location>
        <begin position="46"/>
        <end position="79"/>
    </location>
</feature>